<feature type="transmembrane region" description="Helical" evidence="1">
    <location>
        <begin position="34"/>
        <end position="53"/>
    </location>
</feature>
<keyword evidence="5" id="KW-0614">Plasmid</keyword>
<gene>
    <name evidence="5" type="ordered locus">Rahaq_4801</name>
</gene>
<reference evidence="6" key="1">
    <citation type="submission" date="2011-01" db="EMBL/GenBank/DDBJ databases">
        <title>Complete sequence of plasmid1 of Rahnella sp. Y9602.</title>
        <authorList>
            <consortium name="US DOE Joint Genome Institute"/>
            <person name="Lucas S."/>
            <person name="Copeland A."/>
            <person name="Lapidus A."/>
            <person name="Cheng J.-F."/>
            <person name="Goodwin L."/>
            <person name="Pitluck S."/>
            <person name="Lu M."/>
            <person name="Detter J.C."/>
            <person name="Han C."/>
            <person name="Tapia R."/>
            <person name="Land M."/>
            <person name="Hauser L."/>
            <person name="Kyrpides N."/>
            <person name="Ivanova N."/>
            <person name="Ovchinnikova G."/>
            <person name="Pagani I."/>
            <person name="Sobecky P.A."/>
            <person name="Martinez R.J."/>
            <person name="Woyke T."/>
        </authorList>
    </citation>
    <scope>NUCLEOTIDE SEQUENCE [LARGE SCALE GENOMIC DNA]</scope>
    <source>
        <strain evidence="6">Y9602</strain>
        <plasmid evidence="6">pRAHAQ01</plasmid>
    </source>
</reference>
<keyword evidence="1" id="KW-0472">Membrane</keyword>
<dbReference type="eggNOG" id="COG3523">
    <property type="taxonomic scope" value="Bacteria"/>
</dbReference>
<accession>A0A0H3FHY7</accession>
<dbReference type="PANTHER" id="PTHR36153">
    <property type="entry name" value="INNER MEMBRANE PROTEIN-RELATED"/>
    <property type="match status" value="1"/>
</dbReference>
<keyword evidence="1" id="KW-1133">Transmembrane helix</keyword>
<dbReference type="KEGG" id="rah:Rahaq_4801"/>
<organism evidence="5 6">
    <name type="scientific">Rahnella sp. (strain Y9602)</name>
    <dbReference type="NCBI Taxonomy" id="2703885"/>
    <lineage>
        <taxon>Bacteria</taxon>
        <taxon>Pseudomonadati</taxon>
        <taxon>Pseudomonadota</taxon>
        <taxon>Gammaproteobacteria</taxon>
        <taxon>Enterobacterales</taxon>
        <taxon>Yersiniaceae</taxon>
        <taxon>Rahnella</taxon>
    </lineage>
</organism>
<dbReference type="InterPro" id="IPR053156">
    <property type="entry name" value="T6SS_TssM-like"/>
</dbReference>
<dbReference type="EMBL" id="CP002506">
    <property type="protein sequence ID" value="ADW76380.1"/>
    <property type="molecule type" value="Genomic_DNA"/>
</dbReference>
<name>A0A0H3FHY7_RAHSY</name>
<dbReference type="Pfam" id="PF21070">
    <property type="entry name" value="IcmF_helical"/>
    <property type="match status" value="1"/>
</dbReference>
<dbReference type="RefSeq" id="WP_013578061.1">
    <property type="nucleotide sequence ID" value="NC_015062.1"/>
</dbReference>
<reference evidence="5 6" key="2">
    <citation type="journal article" date="2012" name="J. Bacteriol.">
        <title>Complete Genome Sequence of Rahnella sp. Strain Y9602, a Gammaproteobacterium Isolate from Metal- and Radionuclide-Contaminated Soil.</title>
        <authorList>
            <person name="Martinez R.J."/>
            <person name="Bruce D."/>
            <person name="Detter C."/>
            <person name="Goodwin L.A."/>
            <person name="Han J."/>
            <person name="Han C.S."/>
            <person name="Held B."/>
            <person name="Land M.L."/>
            <person name="Mikhailova N."/>
            <person name="Nolan M."/>
            <person name="Pennacchio L."/>
            <person name="Pitluck S."/>
            <person name="Tapia R."/>
            <person name="Woyke T."/>
            <person name="Sobecky P.A."/>
        </authorList>
    </citation>
    <scope>NUCLEOTIDE SEQUENCE [LARGE SCALE GENOMIC DNA]</scope>
    <source>
        <strain evidence="5 6">Y9602</strain>
        <plasmid evidence="5 6">pRAHAQ01</plasmid>
    </source>
</reference>
<evidence type="ECO:0000313" key="6">
    <source>
        <dbReference type="Proteomes" id="UP000007257"/>
    </source>
</evidence>
<protein>
    <submittedName>
        <fullName evidence="5">ImcF domain protein</fullName>
    </submittedName>
</protein>
<dbReference type="Pfam" id="PF06744">
    <property type="entry name" value="IcmF_C"/>
    <property type="match status" value="1"/>
</dbReference>
<sequence length="1122" mass="124493">MTKSLHLMLVVMLALALSLLWLNADGETLTHGVAWWATGVILLSYFLLARYAFALELLDFNRPPEAQDDARITAFDTLRFTLRHRYGWHWKHKQPWLLVTGEAAVVEKVAPGLTQARWQESQNAVLIWCGEADALDLAAVTQLRDMRGRRAFNAVLWVTDVTAAPEYLWTTQPVPNQTLPAGNSDTVYRQFIALGHTLSWRPPVFGVCLSEPQWEQDDRPVQSIGCHWPAGTPVSLDDQLSQLAATLIPQGVAQLSENKHWAWLLQLSGDLKHHTGALLRQRFQPWLGEHQRVLAGGIFFMPAAPEPASVQQRSHACYLSPAWNGVIAQSRTQQGRRDHLSTGDKLAIGTLTLAGLWVLGMGISACANRTLIADSQALLQAARTPAPMSDTLTRSVALQDNIDRLLWWQQNGSPWLHRFGLDQRDAVIEALWPAYTRQSQALLLTPMVNALKDRLQAFVSLPPGSAERRLAGKLAYQQLKAYLMLLHPEHADPAFMQPVLSPLWTVPDGVAPGEWLARSDKLLGFYLQQLPRHLQWKLPADDQLVANVRTILRSQKGISNSENALYQQVLLSVSPHYADVTLDSLLGETAGGQLFSTDDNLPGMFTREAWEGEVSDAIDKAAAARHVTSDWVLDDKGEQQLLTKDQLQYRLTERYFADYTSAWLNFLNSIRWNTSDSLSTSLDQLTQLADARQSPLLALSRTLRYQGAAGQHREAMGDSLLKSAQKLVSKTTPPAGFAGGRNDPTRVLSETFAPLLAVLPPETPAAGETPAAQNTASVSVSNYLLQVSQTRLQLMQVANASDPQAMAQSLVKSAFSNSDTTLSQGRHYAQLLAASLGGEWSSFADAAFVQPLEQAWNGVMTPAQQGINSAWQVQVQNPWQAEFTGRYPFDNTKNDADFTQLAHYLTPDTGLIDQFITRQLAGVLEKQGDSWVPDPLNTQGMSINPDFLSAVNQLSQLGRRVFPQGKPGVTFELQIRPTRNVVETDLQIDDATLKYFNQLPGWQTFRWPDAASDHPQVSLTYSPVAASGKSADAFQSYFQADGGWAWLRLLDKAQVEQLDSSRYRLSWQTATKETLNVVLRTQSGGGPLELLTLRRFKLPAQIFTSPDLSTENAEDTTRHDAR</sequence>
<dbReference type="HOGENOM" id="CLU_003353_0_0_6"/>
<dbReference type="InterPro" id="IPR010623">
    <property type="entry name" value="IcmF_C"/>
</dbReference>
<evidence type="ECO:0000256" key="1">
    <source>
        <dbReference type="SAM" id="Phobius"/>
    </source>
</evidence>
<dbReference type="PANTHER" id="PTHR36153:SF1">
    <property type="entry name" value="TYPE VI SECRETION SYSTEM COMPONENT TSSM1"/>
    <property type="match status" value="1"/>
</dbReference>
<proteinExistence type="predicted"/>
<feature type="domain" description="IcmF-related" evidence="3">
    <location>
        <begin position="399"/>
        <end position="706"/>
    </location>
</feature>
<evidence type="ECO:0000259" key="4">
    <source>
        <dbReference type="Pfam" id="PF21070"/>
    </source>
</evidence>
<dbReference type="AlphaFoldDB" id="A0A0H3FHY7"/>
<dbReference type="Proteomes" id="UP000007257">
    <property type="component" value="Plasmid pRAHAQ01"/>
</dbReference>
<dbReference type="OrthoDB" id="9758229at2"/>
<evidence type="ECO:0000259" key="3">
    <source>
        <dbReference type="Pfam" id="PF06761"/>
    </source>
</evidence>
<dbReference type="InterPro" id="IPR009612">
    <property type="entry name" value="IcmF-rel"/>
</dbReference>
<feature type="domain" description="Type VI secretion system component TssM1 helical" evidence="4">
    <location>
        <begin position="862"/>
        <end position="966"/>
    </location>
</feature>
<keyword evidence="1" id="KW-0812">Transmembrane</keyword>
<dbReference type="Pfam" id="PF06761">
    <property type="entry name" value="IcmF-related"/>
    <property type="match status" value="1"/>
</dbReference>
<evidence type="ECO:0000313" key="5">
    <source>
        <dbReference type="EMBL" id="ADW76380.1"/>
    </source>
</evidence>
<feature type="domain" description="Type VI secretion system IcmF C-terminal" evidence="2">
    <location>
        <begin position="971"/>
        <end position="1082"/>
    </location>
</feature>
<geneLocation type="plasmid" evidence="5 6">
    <name>pRAHAQ01</name>
</geneLocation>
<dbReference type="InterPro" id="IPR048677">
    <property type="entry name" value="TssM1_hel"/>
</dbReference>
<evidence type="ECO:0000259" key="2">
    <source>
        <dbReference type="Pfam" id="PF06744"/>
    </source>
</evidence>